<keyword evidence="3" id="KW-1185">Reference proteome</keyword>
<feature type="region of interest" description="Disordered" evidence="1">
    <location>
        <begin position="1"/>
        <end position="56"/>
    </location>
</feature>
<feature type="compositionally biased region" description="Basic and acidic residues" evidence="1">
    <location>
        <begin position="25"/>
        <end position="49"/>
    </location>
</feature>
<evidence type="ECO:0000256" key="1">
    <source>
        <dbReference type="SAM" id="MobiDB-lite"/>
    </source>
</evidence>
<comment type="caution">
    <text evidence="2">The sequence shown here is derived from an EMBL/GenBank/DDBJ whole genome shotgun (WGS) entry which is preliminary data.</text>
</comment>
<evidence type="ECO:0000313" key="3">
    <source>
        <dbReference type="Proteomes" id="UP000233551"/>
    </source>
</evidence>
<dbReference type="STRING" id="22663.A0A2I0LBQ2"/>
<organism evidence="2 3">
    <name type="scientific">Punica granatum</name>
    <name type="common">Pomegranate</name>
    <dbReference type="NCBI Taxonomy" id="22663"/>
    <lineage>
        <taxon>Eukaryota</taxon>
        <taxon>Viridiplantae</taxon>
        <taxon>Streptophyta</taxon>
        <taxon>Embryophyta</taxon>
        <taxon>Tracheophyta</taxon>
        <taxon>Spermatophyta</taxon>
        <taxon>Magnoliopsida</taxon>
        <taxon>eudicotyledons</taxon>
        <taxon>Gunneridae</taxon>
        <taxon>Pentapetalae</taxon>
        <taxon>rosids</taxon>
        <taxon>malvids</taxon>
        <taxon>Myrtales</taxon>
        <taxon>Lythraceae</taxon>
        <taxon>Punica</taxon>
    </lineage>
</organism>
<protein>
    <submittedName>
        <fullName evidence="2">Uncharacterized protein</fullName>
    </submittedName>
</protein>
<dbReference type="AlphaFoldDB" id="A0A2I0LBQ2"/>
<dbReference type="EMBL" id="PGOL01000060">
    <property type="protein sequence ID" value="PKI78109.1"/>
    <property type="molecule type" value="Genomic_DNA"/>
</dbReference>
<evidence type="ECO:0000313" key="2">
    <source>
        <dbReference type="EMBL" id="PKI78109.1"/>
    </source>
</evidence>
<accession>A0A2I0LBQ2</accession>
<gene>
    <name evidence="2" type="ORF">CRG98_001437</name>
</gene>
<proteinExistence type="predicted"/>
<sequence>MDYEDGAVEGQQRTQERRKKIQGFLKEETDRAIYVKDDPKNREELKPQDEEPTPAIQTNGIDLAAIWQLQDVLETRYFYSKDIHAMLIKYGVKAARETIMRLYDLVQGIPPDEQALRDHGVGFAH</sequence>
<reference evidence="2 3" key="1">
    <citation type="submission" date="2017-11" db="EMBL/GenBank/DDBJ databases">
        <title>De-novo sequencing of pomegranate (Punica granatum L.) genome.</title>
        <authorList>
            <person name="Akparov Z."/>
            <person name="Amiraslanov A."/>
            <person name="Hajiyeva S."/>
            <person name="Abbasov M."/>
            <person name="Kaur K."/>
            <person name="Hamwieh A."/>
            <person name="Solovyev V."/>
            <person name="Salamov A."/>
            <person name="Braich B."/>
            <person name="Kosarev P."/>
            <person name="Mahmoud A."/>
            <person name="Hajiyev E."/>
            <person name="Babayeva S."/>
            <person name="Izzatullayeva V."/>
            <person name="Mammadov A."/>
            <person name="Mammadov A."/>
            <person name="Sharifova S."/>
            <person name="Ojaghi J."/>
            <person name="Eynullazada K."/>
            <person name="Bayramov B."/>
            <person name="Abdulazimova A."/>
            <person name="Shahmuradov I."/>
        </authorList>
    </citation>
    <scope>NUCLEOTIDE SEQUENCE [LARGE SCALE GENOMIC DNA]</scope>
    <source>
        <strain evidence="3">cv. AG2017</strain>
        <tissue evidence="2">Leaf</tissue>
    </source>
</reference>
<name>A0A2I0LBQ2_PUNGR</name>
<dbReference type="Proteomes" id="UP000233551">
    <property type="component" value="Unassembled WGS sequence"/>
</dbReference>